<dbReference type="InterPro" id="IPR007739">
    <property type="entry name" value="RgpF"/>
</dbReference>
<dbReference type="Proteomes" id="UP001399917">
    <property type="component" value="Unassembled WGS sequence"/>
</dbReference>
<dbReference type="RefSeq" id="WP_344843709.1">
    <property type="nucleotide sequence ID" value="NZ_BAABDF010000003.1"/>
</dbReference>
<gene>
    <name evidence="1" type="ORF">GCM10022404_07730</name>
</gene>
<comment type="caution">
    <text evidence="1">The sequence shown here is derived from an EMBL/GenBank/DDBJ whole genome shotgun (WGS) entry which is preliminary data.</text>
</comment>
<evidence type="ECO:0000313" key="2">
    <source>
        <dbReference type="Proteomes" id="UP001399917"/>
    </source>
</evidence>
<sequence length="619" mass="72145">MRKSAAIYVIQFEMHDDPHVKYAVQKLREKVDWLVVVTNSAFLDATDGALDHIGPDRVIAFDRKPTILSGYRRGLLDLRETSESWGPVIVTGSHVFGPIDGIDSRIWEMEENDVHLFSPYWHNADLDVRLTDKKIPSRFAYLDFSAFSPTLLTMDGFWSFWRDLPEIEEYWDEVTKGLIPFSDFLRSEGLKVQYALEDSTLSTTDPRNFEVHKLVQFGAPCFPTSILFIDPLLNDLNAIDLRKALDLLRVKNPELYRSVISFATRRLQMRHFNTIADQYEFLPEHYDGEKSEWEFGRVAVFIHAFYAEMMPEFWELIERLPMDIHLFLTTATADNKKRIETFLAEKGFPAEETTVRVVEQNRGRDMSSLFITFRDVILSEKYSVALRLHSKRTPQVSRQVGESFKEHLFENLVSSPNYVRNLLDMMEREPDIGLVIPPVIHIGFGTLGHSWFNNRPSLQRIATDMGLRVPFDDHTPVTAYGTMYWFRTDALRKMFEWKWKWEDYNPEPHHLDGGLAHIQERLIGYCVQDRGYRVMSVMSPRLAARSYAKLEYKLQRLASLTNSGSILEQVRQLEMNNSTLRSRIYRGLQQKYGAVLTRYPASRNMLRPFKNAVQWVLRG</sequence>
<evidence type="ECO:0008006" key="3">
    <source>
        <dbReference type="Google" id="ProtNLM"/>
    </source>
</evidence>
<keyword evidence="2" id="KW-1185">Reference proteome</keyword>
<name>A0ABP7JYQ4_9RHOB</name>
<protein>
    <recommendedName>
        <fullName evidence="3">Rhamnan synthesis protein F</fullName>
    </recommendedName>
</protein>
<dbReference type="EMBL" id="BAABDF010000003">
    <property type="protein sequence ID" value="GAA3859376.1"/>
    <property type="molecule type" value="Genomic_DNA"/>
</dbReference>
<proteinExistence type="predicted"/>
<dbReference type="Pfam" id="PF05045">
    <property type="entry name" value="RgpF"/>
    <property type="match status" value="1"/>
</dbReference>
<reference evidence="2" key="1">
    <citation type="journal article" date="2019" name="Int. J. Syst. Evol. Microbiol.">
        <title>The Global Catalogue of Microorganisms (GCM) 10K type strain sequencing project: providing services to taxonomists for standard genome sequencing and annotation.</title>
        <authorList>
            <consortium name="The Broad Institute Genomics Platform"/>
            <consortium name="The Broad Institute Genome Sequencing Center for Infectious Disease"/>
            <person name="Wu L."/>
            <person name="Ma J."/>
        </authorList>
    </citation>
    <scope>NUCLEOTIDE SEQUENCE [LARGE SCALE GENOMIC DNA]</scope>
    <source>
        <strain evidence="2">JCM 17190</strain>
    </source>
</reference>
<evidence type="ECO:0000313" key="1">
    <source>
        <dbReference type="EMBL" id="GAA3859376.1"/>
    </source>
</evidence>
<accession>A0ABP7JYQ4</accession>
<organism evidence="1 2">
    <name type="scientific">Celeribacter arenosi</name>
    <dbReference type="NCBI Taxonomy" id="792649"/>
    <lineage>
        <taxon>Bacteria</taxon>
        <taxon>Pseudomonadati</taxon>
        <taxon>Pseudomonadota</taxon>
        <taxon>Alphaproteobacteria</taxon>
        <taxon>Rhodobacterales</taxon>
        <taxon>Roseobacteraceae</taxon>
        <taxon>Celeribacter</taxon>
    </lineage>
</organism>